<evidence type="ECO:0000256" key="1">
    <source>
        <dbReference type="SAM" id="Phobius"/>
    </source>
</evidence>
<keyword evidence="1" id="KW-1133">Transmembrane helix</keyword>
<reference evidence="2 3" key="1">
    <citation type="submission" date="2021-06" db="EMBL/GenBank/DDBJ databases">
        <title>Complete genome sequence of Erwinia phage pEa_SNUABM_1.</title>
        <authorList>
            <person name="Kim S.G."/>
            <person name="Park S.C."/>
        </authorList>
    </citation>
    <scope>NUCLEOTIDE SEQUENCE [LARGE SCALE GENOMIC DNA]</scope>
</reference>
<proteinExistence type="predicted"/>
<keyword evidence="1" id="KW-0472">Membrane</keyword>
<keyword evidence="3" id="KW-1185">Reference proteome</keyword>
<dbReference type="EMBL" id="MZ443776">
    <property type="protein sequence ID" value="QZE57411.1"/>
    <property type="molecule type" value="Genomic_DNA"/>
</dbReference>
<feature type="transmembrane region" description="Helical" evidence="1">
    <location>
        <begin position="27"/>
        <end position="44"/>
    </location>
</feature>
<gene>
    <name evidence="2" type="ORF">pEaSNUABM1_00202</name>
</gene>
<evidence type="ECO:0000313" key="3">
    <source>
        <dbReference type="Proteomes" id="UP000827973"/>
    </source>
</evidence>
<keyword evidence="1" id="KW-0812">Transmembrane</keyword>
<feature type="transmembrane region" description="Helical" evidence="1">
    <location>
        <begin position="51"/>
        <end position="68"/>
    </location>
</feature>
<feature type="transmembrane region" description="Helical" evidence="1">
    <location>
        <begin position="80"/>
        <end position="99"/>
    </location>
</feature>
<name>A0AAE7XJF7_9CAUD</name>
<evidence type="ECO:0000313" key="2">
    <source>
        <dbReference type="EMBL" id="QZE57411.1"/>
    </source>
</evidence>
<accession>A0AAE7XJF7</accession>
<protein>
    <submittedName>
        <fullName evidence="2">Uncharacterized protein</fullName>
    </submittedName>
</protein>
<dbReference type="Proteomes" id="UP000827973">
    <property type="component" value="Segment"/>
</dbReference>
<organism evidence="2 3">
    <name type="scientific">Erwinia phage pEa_SNUABM_1</name>
    <dbReference type="NCBI Taxonomy" id="2869543"/>
    <lineage>
        <taxon>Viruses</taxon>
        <taxon>Duplodnaviria</taxon>
        <taxon>Heunggongvirae</taxon>
        <taxon>Uroviricota</taxon>
        <taxon>Caudoviricetes</taxon>
        <taxon>Alexandravirus</taxon>
        <taxon>Alexandravirus SNUABM1</taxon>
    </lineage>
</organism>
<sequence length="105" mass="12195">MLVSILASFLMRRVVFNINMTETKRVIHIMVVPLLLMMFCYEAVEMAKWQVTIYVLSFTMLTAMYDSAYACGLNRYVKGYVLEFGYLSHIGILSGLIAWSTRWTF</sequence>